<dbReference type="GO" id="GO:0016788">
    <property type="term" value="F:hydrolase activity, acting on ester bonds"/>
    <property type="evidence" value="ECO:0007669"/>
    <property type="project" value="UniProtKB-ARBA"/>
</dbReference>
<dbReference type="SUPFAM" id="SSF52266">
    <property type="entry name" value="SGNH hydrolase"/>
    <property type="match status" value="1"/>
</dbReference>
<protein>
    <recommendedName>
        <fullName evidence="1">SGNH hydrolase-type esterase domain-containing protein</fullName>
    </recommendedName>
</protein>
<sequence length="207" mass="23233">MIKNILCFGDSNTWGLNPVTGGRFDESIRWTSQLATKLGSGFNIIEAGQPNRTLVNHPPYNGSLSGVSYLKPYLEEYALDVIIIALGTNDLKKRFNLAPECIALGLNNLINDICDFYSLNNQHDEKPKIIILSPAFVRCRGPYKHVYEGAECKNVALKEQFKNIAQNKKIIFIDLQSLVHVSLEDGIHICESQHQVIAKTLYDVVKK</sequence>
<evidence type="ECO:0000313" key="3">
    <source>
        <dbReference type="EMBL" id="KDC53119.1"/>
    </source>
</evidence>
<dbReference type="InterPro" id="IPR013830">
    <property type="entry name" value="SGNH_hydro"/>
</dbReference>
<reference evidence="2 5" key="2">
    <citation type="submission" date="2019-01" db="EMBL/GenBank/DDBJ databases">
        <title>Genome sequences of marine Pseudoalteromonas species.</title>
        <authorList>
            <person name="Boraston A.B."/>
            <person name="Hehemann J.-H."/>
            <person name="Vickers C.J."/>
            <person name="Salama-Alber O."/>
            <person name="Abe K."/>
            <person name="Hettle A.J."/>
        </authorList>
    </citation>
    <scope>NUCLEOTIDE SEQUENCE [LARGE SCALE GENOMIC DNA]</scope>
    <source>
        <strain evidence="2 5">PS47</strain>
    </source>
</reference>
<dbReference type="EMBL" id="SEUJ01000069">
    <property type="protein sequence ID" value="KAA1156161.1"/>
    <property type="molecule type" value="Genomic_DNA"/>
</dbReference>
<dbReference type="Proteomes" id="UP000027154">
    <property type="component" value="Unassembled WGS sequence"/>
</dbReference>
<feature type="domain" description="SGNH hydrolase-type esterase" evidence="1">
    <location>
        <begin position="7"/>
        <end position="180"/>
    </location>
</feature>
<reference evidence="3 4" key="1">
    <citation type="submission" date="2014-04" db="EMBL/GenBank/DDBJ databases">
        <title>Pseudoalteromonas galatheae sp. nov., isolated from a deep-sea polychaete near Canal Concepcion, Chile.</title>
        <authorList>
            <person name="Machado H.R."/>
            <person name="Gram L."/>
            <person name="Vynne N.G."/>
        </authorList>
    </citation>
    <scope>NUCLEOTIDE SEQUENCE [LARGE SCALE GENOMIC DNA]</scope>
    <source>
        <strain evidence="3 4">KMM216</strain>
    </source>
</reference>
<dbReference type="EMBL" id="JJNZ01000007">
    <property type="protein sequence ID" value="KDC53119.1"/>
    <property type="molecule type" value="Genomic_DNA"/>
</dbReference>
<keyword evidence="5" id="KW-1185">Reference proteome</keyword>
<dbReference type="Pfam" id="PF13472">
    <property type="entry name" value="Lipase_GDSL_2"/>
    <property type="match status" value="1"/>
</dbReference>
<evidence type="ECO:0000259" key="1">
    <source>
        <dbReference type="Pfam" id="PF13472"/>
    </source>
</evidence>
<dbReference type="RefSeq" id="WP_033028468.1">
    <property type="nucleotide sequence ID" value="NZ_JJNZ01000007.1"/>
</dbReference>
<proteinExistence type="predicted"/>
<dbReference type="Proteomes" id="UP000322915">
    <property type="component" value="Unassembled WGS sequence"/>
</dbReference>
<dbReference type="Gene3D" id="3.40.50.1110">
    <property type="entry name" value="SGNH hydrolase"/>
    <property type="match status" value="1"/>
</dbReference>
<name>A0ABD3YD54_9GAMM</name>
<organism evidence="3 4">
    <name type="scientific">Pseudoalteromonas fuliginea</name>
    <dbReference type="NCBI Taxonomy" id="1872678"/>
    <lineage>
        <taxon>Bacteria</taxon>
        <taxon>Pseudomonadati</taxon>
        <taxon>Pseudomonadota</taxon>
        <taxon>Gammaproteobacteria</taxon>
        <taxon>Alteromonadales</taxon>
        <taxon>Pseudoalteromonadaceae</taxon>
        <taxon>Pseudoalteromonas</taxon>
    </lineage>
</organism>
<evidence type="ECO:0000313" key="5">
    <source>
        <dbReference type="Proteomes" id="UP000322915"/>
    </source>
</evidence>
<comment type="caution">
    <text evidence="3">The sequence shown here is derived from an EMBL/GenBank/DDBJ whole genome shotgun (WGS) entry which is preliminary data.</text>
</comment>
<evidence type="ECO:0000313" key="2">
    <source>
        <dbReference type="EMBL" id="KAA1156161.1"/>
    </source>
</evidence>
<evidence type="ECO:0000313" key="4">
    <source>
        <dbReference type="Proteomes" id="UP000027154"/>
    </source>
</evidence>
<gene>
    <name evidence="3" type="ORF">DC53_02175</name>
    <name evidence="2" type="ORF">EU509_10235</name>
</gene>
<accession>A0ABD3YD54</accession>
<dbReference type="InterPro" id="IPR036514">
    <property type="entry name" value="SGNH_hydro_sf"/>
</dbReference>
<dbReference type="AlphaFoldDB" id="A0ABD3YD54"/>